<keyword evidence="1" id="KW-0812">Transmembrane</keyword>
<sequence length="141" mass="15446">MKISMALTAFTPRDRKLRESRLPLTAEFLAGAWLVFAAFAYSYSFTLSATAGFWNSLACGIAVAAVALVRFGLPERARWLGLVNVAIGFWLIAAPFAFGYPVDGHRDAIRTNSLIVGVLLAIFSVISVTVAYRRHSGDFRE</sequence>
<feature type="transmembrane region" description="Helical" evidence="1">
    <location>
        <begin position="21"/>
        <end position="41"/>
    </location>
</feature>
<keyword evidence="1" id="KW-0472">Membrane</keyword>
<dbReference type="InterPro" id="IPR005530">
    <property type="entry name" value="SPW"/>
</dbReference>
<feature type="domain" description="SPW repeat-containing integral membrane" evidence="2">
    <location>
        <begin position="27"/>
        <end position="124"/>
    </location>
</feature>
<protein>
    <submittedName>
        <fullName evidence="3">SPW repeat-containing protein</fullName>
    </submittedName>
</protein>
<feature type="transmembrane region" description="Helical" evidence="1">
    <location>
        <begin position="53"/>
        <end position="73"/>
    </location>
</feature>
<gene>
    <name evidence="3" type="ORF">SAMN05421854_12341</name>
</gene>
<dbReference type="InterPro" id="IPR036259">
    <property type="entry name" value="MFS_trans_sf"/>
</dbReference>
<feature type="transmembrane region" description="Helical" evidence="1">
    <location>
        <begin position="80"/>
        <end position="102"/>
    </location>
</feature>
<evidence type="ECO:0000313" key="3">
    <source>
        <dbReference type="EMBL" id="SFQ75821.1"/>
    </source>
</evidence>
<dbReference type="AlphaFoldDB" id="A0A1I6B4F9"/>
<proteinExistence type="predicted"/>
<dbReference type="STRING" id="112413.SAMN05421854_12341"/>
<evidence type="ECO:0000313" key="4">
    <source>
        <dbReference type="Proteomes" id="UP000199137"/>
    </source>
</evidence>
<dbReference type="SUPFAM" id="SSF103473">
    <property type="entry name" value="MFS general substrate transporter"/>
    <property type="match status" value="1"/>
</dbReference>
<keyword evidence="1" id="KW-1133">Transmembrane helix</keyword>
<dbReference type="OrthoDB" id="3693479at2"/>
<dbReference type="Pfam" id="PF03779">
    <property type="entry name" value="SPW"/>
    <property type="match status" value="1"/>
</dbReference>
<reference evidence="3 4" key="1">
    <citation type="submission" date="2016-10" db="EMBL/GenBank/DDBJ databases">
        <authorList>
            <person name="de Groot N.N."/>
        </authorList>
    </citation>
    <scope>NUCLEOTIDE SEQUENCE [LARGE SCALE GENOMIC DNA]</scope>
    <source>
        <strain evidence="3 4">DSM 44637</strain>
    </source>
</reference>
<dbReference type="RefSeq" id="WP_093577072.1">
    <property type="nucleotide sequence ID" value="NZ_FOWC01000023.1"/>
</dbReference>
<evidence type="ECO:0000256" key="1">
    <source>
        <dbReference type="SAM" id="Phobius"/>
    </source>
</evidence>
<dbReference type="Proteomes" id="UP000199137">
    <property type="component" value="Unassembled WGS sequence"/>
</dbReference>
<dbReference type="EMBL" id="FOWC01000023">
    <property type="protein sequence ID" value="SFQ75821.1"/>
    <property type="molecule type" value="Genomic_DNA"/>
</dbReference>
<accession>A0A1I6B4F9</accession>
<evidence type="ECO:0000259" key="2">
    <source>
        <dbReference type="Pfam" id="PF03779"/>
    </source>
</evidence>
<feature type="transmembrane region" description="Helical" evidence="1">
    <location>
        <begin position="114"/>
        <end position="132"/>
    </location>
</feature>
<organism evidence="3 4">
    <name type="scientific">Amycolatopsis rubida</name>
    <dbReference type="NCBI Taxonomy" id="112413"/>
    <lineage>
        <taxon>Bacteria</taxon>
        <taxon>Bacillati</taxon>
        <taxon>Actinomycetota</taxon>
        <taxon>Actinomycetes</taxon>
        <taxon>Pseudonocardiales</taxon>
        <taxon>Pseudonocardiaceae</taxon>
        <taxon>Amycolatopsis</taxon>
    </lineage>
</organism>
<name>A0A1I6B4F9_9PSEU</name>